<dbReference type="Gene3D" id="3.20.20.70">
    <property type="entry name" value="Aldolase class I"/>
    <property type="match status" value="1"/>
</dbReference>
<dbReference type="PIRSF" id="PIRSF004762">
    <property type="entry name" value="CHP00423"/>
    <property type="match status" value="1"/>
</dbReference>
<keyword evidence="6 10" id="KW-0479">Metal-binding</keyword>
<dbReference type="GO" id="GO:0005506">
    <property type="term" value="F:iron ion binding"/>
    <property type="evidence" value="ECO:0007669"/>
    <property type="project" value="UniProtKB-UniRule"/>
</dbReference>
<dbReference type="SFLD" id="SFLDG01388">
    <property type="entry name" value="7_8-didemethyl-8-hydroxy-5-dea"/>
    <property type="match status" value="1"/>
</dbReference>
<dbReference type="RefSeq" id="WP_011953667.1">
    <property type="nucleotide sequence ID" value="NZ_AP025586.1"/>
</dbReference>
<dbReference type="SMART" id="SM00729">
    <property type="entry name" value="Elp3"/>
    <property type="match status" value="1"/>
</dbReference>
<evidence type="ECO:0000256" key="6">
    <source>
        <dbReference type="ARBA" id="ARBA00022723"/>
    </source>
</evidence>
<evidence type="ECO:0000256" key="1">
    <source>
        <dbReference type="ARBA" id="ARBA00004712"/>
    </source>
</evidence>
<keyword evidence="5 10" id="KW-0949">S-adenosyl-L-methionine</keyword>
<dbReference type="HAMAP" id="MF_01612">
    <property type="entry name" value="FO_synth_sub2"/>
    <property type="match status" value="1"/>
</dbReference>
<protein>
    <recommendedName>
        <fullName evidence="2 10">5-amino-6-(D-ribitylamino)uracil--L-tyrosine 4-hydroxyphenyl transferase</fullName>
        <ecNumber evidence="2 10">2.5.1.147</ecNumber>
    </recommendedName>
    <alternativeName>
        <fullName evidence="10">FO synthase subunit 2</fullName>
    </alternativeName>
</protein>
<feature type="binding site" evidence="12">
    <location>
        <position position="148"/>
    </location>
    <ligand>
        <name>(3R)-3-methyl-D-ornithine</name>
        <dbReference type="ChEBI" id="CHEBI:64642"/>
    </ligand>
</feature>
<dbReference type="PANTHER" id="PTHR43076">
    <property type="entry name" value="FO SYNTHASE (COFH)"/>
    <property type="match status" value="1"/>
</dbReference>
<comment type="cofactor">
    <cofactor evidence="10 11">
        <name>[4Fe-4S] cluster</name>
        <dbReference type="ChEBI" id="CHEBI:49883"/>
    </cofactor>
    <text evidence="10 11">Binds 1 [4Fe-4S] cluster. The cluster is coordinated with 3 cysteines and an exchangeable S-adenosyl-L-methionine.</text>
</comment>
<feature type="binding site" evidence="12">
    <location>
        <position position="301"/>
    </location>
    <ligand>
        <name>(3R)-3-methyl-D-ornithine</name>
        <dbReference type="ChEBI" id="CHEBI:64642"/>
    </ligand>
</feature>
<evidence type="ECO:0000256" key="9">
    <source>
        <dbReference type="ARBA" id="ARBA00048468"/>
    </source>
</evidence>
<evidence type="ECO:0000256" key="2">
    <source>
        <dbReference type="ARBA" id="ARBA00012289"/>
    </source>
</evidence>
<dbReference type="InterPro" id="IPR058240">
    <property type="entry name" value="rSAM_sf"/>
</dbReference>
<evidence type="ECO:0000256" key="11">
    <source>
        <dbReference type="PIRSR" id="PIRSR004762-1"/>
    </source>
</evidence>
<dbReference type="InterPro" id="IPR019940">
    <property type="entry name" value="CofH_family"/>
</dbReference>
<dbReference type="NCBIfam" id="TIGR03551">
    <property type="entry name" value="F420_cofH"/>
    <property type="match status" value="1"/>
</dbReference>
<keyword evidence="7 10" id="KW-0408">Iron</keyword>
<keyword evidence="3 10" id="KW-0004">4Fe-4S</keyword>
<evidence type="ECO:0000256" key="12">
    <source>
        <dbReference type="PIRSR" id="PIRSR004762-2"/>
    </source>
</evidence>
<dbReference type="PANTHER" id="PTHR43076:SF1">
    <property type="entry name" value="LIPOYL SYNTHASE 2"/>
    <property type="match status" value="1"/>
</dbReference>
<evidence type="ECO:0000256" key="8">
    <source>
        <dbReference type="ARBA" id="ARBA00023014"/>
    </source>
</evidence>
<dbReference type="SFLD" id="SFLDG01064">
    <property type="entry name" value="F420__menaquinone_cofactor_bio"/>
    <property type="match status" value="2"/>
</dbReference>
<dbReference type="InterPro" id="IPR007197">
    <property type="entry name" value="rSAM"/>
</dbReference>
<name>A0A2H4U643_METSM</name>
<evidence type="ECO:0000256" key="5">
    <source>
        <dbReference type="ARBA" id="ARBA00022691"/>
    </source>
</evidence>
<feature type="binding site" evidence="10 11">
    <location>
        <position position="79"/>
    </location>
    <ligand>
        <name>[4Fe-4S] cluster</name>
        <dbReference type="ChEBI" id="CHEBI:49883"/>
        <note>4Fe-4S-S-AdoMet</note>
    </ligand>
</feature>
<evidence type="ECO:0000313" key="15">
    <source>
        <dbReference type="Proteomes" id="UP000232133"/>
    </source>
</evidence>
<evidence type="ECO:0000256" key="10">
    <source>
        <dbReference type="HAMAP-Rule" id="MF_01612"/>
    </source>
</evidence>
<dbReference type="InterPro" id="IPR013785">
    <property type="entry name" value="Aldolase_TIM"/>
</dbReference>
<dbReference type="PROSITE" id="PS51918">
    <property type="entry name" value="RADICAL_SAM"/>
    <property type="match status" value="1"/>
</dbReference>
<feature type="domain" description="Radical SAM core" evidence="13">
    <location>
        <begin position="58"/>
        <end position="301"/>
    </location>
</feature>
<dbReference type="Pfam" id="PF04055">
    <property type="entry name" value="Radical_SAM"/>
    <property type="match status" value="1"/>
</dbReference>
<reference evidence="14 15" key="1">
    <citation type="submission" date="2016-10" db="EMBL/GenBank/DDBJ databases">
        <authorList>
            <person name="Varghese N."/>
        </authorList>
    </citation>
    <scope>NUCLEOTIDE SEQUENCE [LARGE SCALE GENOMIC DNA]</scope>
    <source>
        <strain evidence="14 15">KB11</strain>
    </source>
</reference>
<dbReference type="GO" id="GO:0051539">
    <property type="term" value="F:4 iron, 4 sulfur cluster binding"/>
    <property type="evidence" value="ECO:0007669"/>
    <property type="project" value="UniProtKB-KW"/>
</dbReference>
<evidence type="ECO:0000256" key="4">
    <source>
        <dbReference type="ARBA" id="ARBA00022679"/>
    </source>
</evidence>
<dbReference type="InterPro" id="IPR045567">
    <property type="entry name" value="CofH/MnqC-like_C"/>
</dbReference>
<comment type="pathway">
    <text evidence="1 10">Cofactor biosynthesis; coenzyme F0 biosynthesis.</text>
</comment>
<keyword evidence="8 10" id="KW-0411">Iron-sulfur</keyword>
<dbReference type="NCBIfam" id="TIGR00423">
    <property type="entry name" value="CofH family radical SAM protein"/>
    <property type="match status" value="1"/>
</dbReference>
<dbReference type="Proteomes" id="UP000232133">
    <property type="component" value="Chromosome"/>
</dbReference>
<dbReference type="GeneID" id="78816703"/>
<dbReference type="AlphaFoldDB" id="A0A2H4U643"/>
<proteinExistence type="inferred from homology"/>
<dbReference type="EMBL" id="CP017803">
    <property type="protein sequence ID" value="ATZ59595.1"/>
    <property type="molecule type" value="Genomic_DNA"/>
</dbReference>
<dbReference type="NCBIfam" id="NF005609">
    <property type="entry name" value="PRK07360.1"/>
    <property type="match status" value="1"/>
</dbReference>
<dbReference type="SUPFAM" id="SSF102114">
    <property type="entry name" value="Radical SAM enzymes"/>
    <property type="match status" value="1"/>
</dbReference>
<gene>
    <name evidence="10" type="primary">cofH</name>
    <name evidence="14" type="ORF">BK798_03760</name>
</gene>
<accession>A0A2H4U643</accession>
<dbReference type="InterPro" id="IPR034405">
    <property type="entry name" value="F420"/>
</dbReference>
<sequence>MFDKLPISSKTEKILTKSLDEPISAEDANYLINIKGSDLYPLLATADYLRQEIAGNNVTFINNCNINFTNICTVRCGFCAFGKDADDPEAYILDDEAILKKAQGAVDKGAHEFCVMGGVLPDADVEYYEHLLQLLKGEFPNIMIHGFSPTMIKDASVVSGISVEDAFERLKSAGLDTLPGTAAEILTDRSREIICPEKVTTQEWIDIVKTAHEVGIPGSATIMYGHVETPEERVEHIDIIRKIQQETHGFTEFIPMTFMHEYSPIFLEGQQNLGATGTEDLKLYAVARLMLKDLIPNIQVSWVKMGFRFAQVSLTAGANDLGGTLGGDELSEASGAPDGVEASIDTLSNMVRDLGRNPIERNSKYTEFYPIESKSSDVKIVSK</sequence>
<feature type="binding site" evidence="10 11">
    <location>
        <position position="72"/>
    </location>
    <ligand>
        <name>[4Fe-4S] cluster</name>
        <dbReference type="ChEBI" id="CHEBI:49883"/>
        <note>4Fe-4S-S-AdoMet</note>
    </ligand>
</feature>
<dbReference type="InterPro" id="IPR006638">
    <property type="entry name" value="Elp3/MiaA/NifB-like_rSAM"/>
</dbReference>
<comment type="function">
    <text evidence="10">Catalyzes the radical-mediated synthesis of 5-amino-5-(4-hydroxybenzyl)-6-(D-ribitylimino)-5,6-dihydrouracil from 5-amino-6-(D-ribitylamino)uracil and L-tyrosine.</text>
</comment>
<dbReference type="SFLD" id="SFLDS00029">
    <property type="entry name" value="Radical_SAM"/>
    <property type="match status" value="2"/>
</dbReference>
<dbReference type="CDD" id="cd01335">
    <property type="entry name" value="Radical_SAM"/>
    <property type="match status" value="1"/>
</dbReference>
<comment type="subunit">
    <text evidence="10">The FO synthase complex consists of two subunits, CofG and CofH.</text>
</comment>
<feature type="binding site" evidence="12">
    <location>
        <position position="78"/>
    </location>
    <ligand>
        <name>S-adenosyl-L-methionine</name>
        <dbReference type="ChEBI" id="CHEBI:59789"/>
    </ligand>
</feature>
<keyword evidence="4 10" id="KW-0808">Transferase</keyword>
<dbReference type="SFLD" id="SFLDG01389">
    <property type="entry name" value="menaquinone_synthsis_involved"/>
    <property type="match status" value="1"/>
</dbReference>
<dbReference type="EC" id="2.5.1.147" evidence="2 10"/>
<evidence type="ECO:0000313" key="14">
    <source>
        <dbReference type="EMBL" id="ATZ59595.1"/>
    </source>
</evidence>
<dbReference type="InterPro" id="IPR020050">
    <property type="entry name" value="FO_synthase_su2"/>
</dbReference>
<dbReference type="UniPathway" id="UPA00072"/>
<comment type="catalytic activity">
    <reaction evidence="9 10">
        <text>5-amino-6-(D-ribitylamino)uracil + L-tyrosine + S-adenosyl-L-methionine = 5-amino-5-(4-hydroxybenzyl)-6-(D-ribitylimino)-5,6-dihydrouracil + 2-iminoacetate + 5'-deoxyadenosine + L-methionine + H(+)</text>
        <dbReference type="Rhea" id="RHEA:55200"/>
        <dbReference type="ChEBI" id="CHEBI:15378"/>
        <dbReference type="ChEBI" id="CHEBI:15934"/>
        <dbReference type="ChEBI" id="CHEBI:17319"/>
        <dbReference type="ChEBI" id="CHEBI:57844"/>
        <dbReference type="ChEBI" id="CHEBI:58315"/>
        <dbReference type="ChEBI" id="CHEBI:59789"/>
        <dbReference type="ChEBI" id="CHEBI:77846"/>
        <dbReference type="ChEBI" id="CHEBI:85936"/>
        <dbReference type="EC" id="2.5.1.147"/>
    </reaction>
</comment>
<dbReference type="Pfam" id="PF19288">
    <property type="entry name" value="CofH_C"/>
    <property type="match status" value="1"/>
</dbReference>
<evidence type="ECO:0000259" key="13">
    <source>
        <dbReference type="PROSITE" id="PS51918"/>
    </source>
</evidence>
<evidence type="ECO:0000256" key="7">
    <source>
        <dbReference type="ARBA" id="ARBA00023004"/>
    </source>
</evidence>
<dbReference type="GO" id="GO:0141093">
    <property type="term" value="F:5-amino-6-(D-ribitylamino)uracil--L-tyrosine 4-hydroxyphenyl transferase activity"/>
    <property type="evidence" value="ECO:0007669"/>
    <property type="project" value="UniProtKB-EC"/>
</dbReference>
<comment type="similarity">
    <text evidence="10">Belongs to the radical SAM superfamily. CofH family.</text>
</comment>
<feature type="binding site" evidence="10 11">
    <location>
        <position position="76"/>
    </location>
    <ligand>
        <name>[4Fe-4S] cluster</name>
        <dbReference type="ChEBI" id="CHEBI:49883"/>
        <note>4Fe-4S-S-AdoMet</note>
    </ligand>
</feature>
<dbReference type="GO" id="GO:0044689">
    <property type="term" value="F:7,8-didemethyl-8-hydroxy-5-deazariboflavin synthase activity"/>
    <property type="evidence" value="ECO:0007669"/>
    <property type="project" value="TreeGrafter"/>
</dbReference>
<dbReference type="OMA" id="IYGHIEE"/>
<evidence type="ECO:0000256" key="3">
    <source>
        <dbReference type="ARBA" id="ARBA00022485"/>
    </source>
</evidence>
<organism evidence="14 15">
    <name type="scientific">Methanobrevibacter smithii</name>
    <dbReference type="NCBI Taxonomy" id="2173"/>
    <lineage>
        <taxon>Archaea</taxon>
        <taxon>Methanobacteriati</taxon>
        <taxon>Methanobacteriota</taxon>
        <taxon>Methanomada group</taxon>
        <taxon>Methanobacteria</taxon>
        <taxon>Methanobacteriales</taxon>
        <taxon>Methanobacteriaceae</taxon>
        <taxon>Methanobrevibacter</taxon>
    </lineage>
</organism>
<feature type="binding site" evidence="12">
    <location>
        <position position="184"/>
    </location>
    <ligand>
        <name>S-adenosyl-L-methionine</name>
        <dbReference type="ChEBI" id="CHEBI:59789"/>
    </ligand>
</feature>